<proteinExistence type="predicted"/>
<dbReference type="GO" id="GO:0008654">
    <property type="term" value="P:phospholipid biosynthetic process"/>
    <property type="evidence" value="ECO:0007669"/>
    <property type="project" value="EnsemblFungi"/>
</dbReference>
<dbReference type="GO" id="GO:0046983">
    <property type="term" value="F:protein dimerization activity"/>
    <property type="evidence" value="ECO:0007669"/>
    <property type="project" value="InterPro"/>
</dbReference>
<dbReference type="InParanoid" id="G0VDA2"/>
<dbReference type="RefSeq" id="XP_003675828.1">
    <property type="nucleotide sequence ID" value="XM_003675780.1"/>
</dbReference>
<dbReference type="Proteomes" id="UP000001640">
    <property type="component" value="Chromosome 3"/>
</dbReference>
<dbReference type="InterPro" id="IPR057072">
    <property type="entry name" value="bHLH_INO4"/>
</dbReference>
<evidence type="ECO:0000256" key="1">
    <source>
        <dbReference type="SAM" id="MobiDB-lite"/>
    </source>
</evidence>
<dbReference type="FunCoup" id="G0VDA2">
    <property type="interactions" value="1500"/>
</dbReference>
<sequence>MNIQKEKITDATDLQQIHLEFQRKPNTSLKGNNYDNGKVTKTEKKVRAKKDRKLSEDEVRMNHLSSEKKRRENVRLTYDDLVKAVPDLRLSENRSELIIYQKTMNYLNWLYKKNSRLRMEITERKRRNDLVEELHVSEELVWELKQGK</sequence>
<gene>
    <name evidence="3" type="primary">NCAS0C04740</name>
    <name evidence="3" type="ordered locus">NCAS_0C04740</name>
</gene>
<dbReference type="InterPro" id="IPR011598">
    <property type="entry name" value="bHLH_dom"/>
</dbReference>
<dbReference type="OMA" id="IPQELIW"/>
<dbReference type="HOGENOM" id="CLU_145552_1_0_1"/>
<evidence type="ECO:0000313" key="3">
    <source>
        <dbReference type="EMBL" id="CCC69464.1"/>
    </source>
</evidence>
<protein>
    <recommendedName>
        <fullName evidence="2">BHLH domain-containing protein</fullName>
    </recommendedName>
</protein>
<dbReference type="GO" id="GO:0000978">
    <property type="term" value="F:RNA polymerase II cis-regulatory region sequence-specific DNA binding"/>
    <property type="evidence" value="ECO:0007669"/>
    <property type="project" value="EnsemblFungi"/>
</dbReference>
<dbReference type="PROSITE" id="PS50888">
    <property type="entry name" value="BHLH"/>
    <property type="match status" value="1"/>
</dbReference>
<dbReference type="EMBL" id="HE576754">
    <property type="protein sequence ID" value="CCC69464.1"/>
    <property type="molecule type" value="Genomic_DNA"/>
</dbReference>
<dbReference type="eggNOG" id="ENOG502S9S7">
    <property type="taxonomic scope" value="Eukaryota"/>
</dbReference>
<evidence type="ECO:0000313" key="4">
    <source>
        <dbReference type="Proteomes" id="UP000001640"/>
    </source>
</evidence>
<dbReference type="STRING" id="1064592.G0VDA2"/>
<dbReference type="KEGG" id="ncs:NCAS_0C04740"/>
<dbReference type="InterPro" id="IPR036638">
    <property type="entry name" value="HLH_DNA-bd_sf"/>
</dbReference>
<dbReference type="OrthoDB" id="5778525at2759"/>
<reference evidence="3 4" key="1">
    <citation type="journal article" date="2011" name="Proc. Natl. Acad. Sci. U.S.A.">
        <title>Evolutionary erosion of yeast sex chromosomes by mating-type switching accidents.</title>
        <authorList>
            <person name="Gordon J.L."/>
            <person name="Armisen D."/>
            <person name="Proux-Wera E."/>
            <person name="Oheigeartaigh S.S."/>
            <person name="Byrne K.P."/>
            <person name="Wolfe K.H."/>
        </authorList>
    </citation>
    <scope>NUCLEOTIDE SEQUENCE [LARGE SCALE GENOMIC DNA]</scope>
    <source>
        <strain evidence="4">ATCC 76901 / BCRC 22586 / CBS 4309 / NBRC 1992 / NRRL Y-12630</strain>
    </source>
</reference>
<dbReference type="SUPFAM" id="SSF47459">
    <property type="entry name" value="HLH, helix-loop-helix DNA-binding domain"/>
    <property type="match status" value="1"/>
</dbReference>
<feature type="domain" description="BHLH" evidence="2">
    <location>
        <begin position="58"/>
        <end position="110"/>
    </location>
</feature>
<dbReference type="AlphaFoldDB" id="G0VDA2"/>
<name>G0VDA2_NAUCA</name>
<accession>G0VDA2</accession>
<feature type="region of interest" description="Disordered" evidence="1">
    <location>
        <begin position="43"/>
        <end position="67"/>
    </location>
</feature>
<dbReference type="Pfam" id="PF23181">
    <property type="entry name" value="bHLH_INO4"/>
    <property type="match status" value="1"/>
</dbReference>
<dbReference type="GO" id="GO:0001228">
    <property type="term" value="F:DNA-binding transcription activator activity, RNA polymerase II-specific"/>
    <property type="evidence" value="ECO:0007669"/>
    <property type="project" value="EnsemblFungi"/>
</dbReference>
<reference key="2">
    <citation type="submission" date="2011-08" db="EMBL/GenBank/DDBJ databases">
        <title>Genome sequence of Naumovozyma castellii.</title>
        <authorList>
            <person name="Gordon J.L."/>
            <person name="Armisen D."/>
            <person name="Proux-Wera E."/>
            <person name="OhEigeartaigh S.S."/>
            <person name="Byrne K.P."/>
            <person name="Wolfe K.H."/>
        </authorList>
    </citation>
    <scope>NUCLEOTIDE SEQUENCE</scope>
    <source>
        <strain>Type strain:CBS 4309</strain>
    </source>
</reference>
<dbReference type="GO" id="GO:0090575">
    <property type="term" value="C:RNA polymerase II transcription regulator complex"/>
    <property type="evidence" value="ECO:0007669"/>
    <property type="project" value="EnsemblFungi"/>
</dbReference>
<evidence type="ECO:0000259" key="2">
    <source>
        <dbReference type="PROSITE" id="PS50888"/>
    </source>
</evidence>
<dbReference type="GeneID" id="96903045"/>
<dbReference type="Gene3D" id="4.10.280.10">
    <property type="entry name" value="Helix-loop-helix DNA-binding domain"/>
    <property type="match status" value="1"/>
</dbReference>
<keyword evidence="4" id="KW-1185">Reference proteome</keyword>
<feature type="compositionally biased region" description="Basic and acidic residues" evidence="1">
    <location>
        <begin position="53"/>
        <end position="67"/>
    </location>
</feature>
<organism evidence="3 4">
    <name type="scientific">Naumovozyma castellii</name>
    <name type="common">Yeast</name>
    <name type="synonym">Saccharomyces castellii</name>
    <dbReference type="NCBI Taxonomy" id="27288"/>
    <lineage>
        <taxon>Eukaryota</taxon>
        <taxon>Fungi</taxon>
        <taxon>Dikarya</taxon>
        <taxon>Ascomycota</taxon>
        <taxon>Saccharomycotina</taxon>
        <taxon>Saccharomycetes</taxon>
        <taxon>Saccharomycetales</taxon>
        <taxon>Saccharomycetaceae</taxon>
        <taxon>Naumovozyma</taxon>
    </lineage>
</organism>